<dbReference type="PANTHER" id="PTHR12210">
    <property type="entry name" value="DULLARD PROTEIN PHOSPHATASE"/>
    <property type="match status" value="1"/>
</dbReference>
<protein>
    <submittedName>
        <fullName evidence="4">CTD phosphatase</fullName>
    </submittedName>
</protein>
<dbReference type="InterPro" id="IPR004274">
    <property type="entry name" value="FCP1_dom"/>
</dbReference>
<feature type="domain" description="FCP1 homology" evidence="3">
    <location>
        <begin position="130"/>
        <end position="295"/>
    </location>
</feature>
<dbReference type="Proteomes" id="UP000006671">
    <property type="component" value="Unassembled WGS sequence"/>
</dbReference>
<dbReference type="eggNOG" id="KOG1605">
    <property type="taxonomic scope" value="Eukaryota"/>
</dbReference>
<gene>
    <name evidence="4" type="ORF">NAEGRDRAFT_77754</name>
</gene>
<dbReference type="InterPro" id="IPR023214">
    <property type="entry name" value="HAD_sf"/>
</dbReference>
<dbReference type="InterPro" id="IPR050365">
    <property type="entry name" value="TIM50"/>
</dbReference>
<feature type="compositionally biased region" description="Low complexity" evidence="1">
    <location>
        <begin position="90"/>
        <end position="105"/>
    </location>
</feature>
<dbReference type="SMART" id="SM00577">
    <property type="entry name" value="CPDc"/>
    <property type="match status" value="1"/>
</dbReference>
<dbReference type="SUPFAM" id="SSF56784">
    <property type="entry name" value="HAD-like"/>
    <property type="match status" value="1"/>
</dbReference>
<dbReference type="InParanoid" id="D2UY35"/>
<dbReference type="Pfam" id="PF03031">
    <property type="entry name" value="NIF"/>
    <property type="match status" value="1"/>
</dbReference>
<dbReference type="PROSITE" id="PS50969">
    <property type="entry name" value="FCP1"/>
    <property type="match status" value="1"/>
</dbReference>
<evidence type="ECO:0000256" key="2">
    <source>
        <dbReference type="SAM" id="Phobius"/>
    </source>
</evidence>
<dbReference type="STRING" id="5762.D2UY35"/>
<feature type="compositionally biased region" description="Polar residues" evidence="1">
    <location>
        <begin position="1"/>
        <end position="10"/>
    </location>
</feature>
<dbReference type="AlphaFoldDB" id="D2UY35"/>
<evidence type="ECO:0000313" key="5">
    <source>
        <dbReference type="Proteomes" id="UP000006671"/>
    </source>
</evidence>
<dbReference type="OrthoDB" id="277011at2759"/>
<dbReference type="InterPro" id="IPR011948">
    <property type="entry name" value="Dullard_phosphatase"/>
</dbReference>
<feature type="region of interest" description="Disordered" evidence="1">
    <location>
        <begin position="1"/>
        <end position="24"/>
    </location>
</feature>
<dbReference type="GeneID" id="8859049"/>
<dbReference type="FunFam" id="3.40.50.1000:FF:000093">
    <property type="entry name" value="NLI interacting factor-like phosphatase family protein"/>
    <property type="match status" value="1"/>
</dbReference>
<dbReference type="NCBIfam" id="TIGR02251">
    <property type="entry name" value="HIF-SF_euk"/>
    <property type="match status" value="1"/>
</dbReference>
<name>D2UY35_NAEGR</name>
<evidence type="ECO:0000313" key="4">
    <source>
        <dbReference type="EMBL" id="EFC50404.1"/>
    </source>
</evidence>
<reference evidence="4 5" key="1">
    <citation type="journal article" date="2010" name="Cell">
        <title>The genome of Naegleria gruberi illuminates early eukaryotic versatility.</title>
        <authorList>
            <person name="Fritz-Laylin L.K."/>
            <person name="Prochnik S.E."/>
            <person name="Ginger M.L."/>
            <person name="Dacks J.B."/>
            <person name="Carpenter M.L."/>
            <person name="Field M.C."/>
            <person name="Kuo A."/>
            <person name="Paredez A."/>
            <person name="Chapman J."/>
            <person name="Pham J."/>
            <person name="Shu S."/>
            <person name="Neupane R."/>
            <person name="Cipriano M."/>
            <person name="Mancuso J."/>
            <person name="Tu H."/>
            <person name="Salamov A."/>
            <person name="Lindquist E."/>
            <person name="Shapiro H."/>
            <person name="Lucas S."/>
            <person name="Grigoriev I.V."/>
            <person name="Cande W.Z."/>
            <person name="Fulton C."/>
            <person name="Rokhsar D.S."/>
            <person name="Dawson S.C."/>
        </authorList>
    </citation>
    <scope>NUCLEOTIDE SEQUENCE [LARGE SCALE GENOMIC DNA]</scope>
    <source>
        <strain evidence="4 5">NEG-M</strain>
    </source>
</reference>
<keyword evidence="2" id="KW-0472">Membrane</keyword>
<organism evidence="5">
    <name type="scientific">Naegleria gruberi</name>
    <name type="common">Amoeba</name>
    <dbReference type="NCBI Taxonomy" id="5762"/>
    <lineage>
        <taxon>Eukaryota</taxon>
        <taxon>Discoba</taxon>
        <taxon>Heterolobosea</taxon>
        <taxon>Tetramitia</taxon>
        <taxon>Eutetramitia</taxon>
        <taxon>Vahlkampfiidae</taxon>
        <taxon>Naegleria</taxon>
    </lineage>
</organism>
<evidence type="ECO:0000259" key="3">
    <source>
        <dbReference type="PROSITE" id="PS50969"/>
    </source>
</evidence>
<sequence length="311" mass="35821">MNNSASSSPMINSQEIQSSQEEENRTPLIKLNVKPIPKLFTVLNYPIIIIMSIMNVFYSLFVNSWNFLHSLFSPPQSKKKKQRKSKEYDNSTQNSSTSSNSSSSSLPPLGFLSVLSGRTSRSNSNAEKPTQQSKKFLILDLDETLIHASTTPPRADHERLYNYILDVQIDHVNCTFYVSERPHLKLFMEKVCEWYNVVIFTASVKNYANPVIDRLYHSDKIVKRLFRSSCYVTEHGVYVKDLKTVTDDLSKCMIIDNSPISYMWYQENAIPISNWMGDNERDRALLNLLPFLEAMRHLEDVKSILSFRIGL</sequence>
<feature type="transmembrane region" description="Helical" evidence="2">
    <location>
        <begin position="47"/>
        <end position="72"/>
    </location>
</feature>
<evidence type="ECO:0000256" key="1">
    <source>
        <dbReference type="SAM" id="MobiDB-lite"/>
    </source>
</evidence>
<proteinExistence type="predicted"/>
<dbReference type="GO" id="GO:0016791">
    <property type="term" value="F:phosphatase activity"/>
    <property type="evidence" value="ECO:0007669"/>
    <property type="project" value="InterPro"/>
</dbReference>
<accession>D2UY35</accession>
<feature type="region of interest" description="Disordered" evidence="1">
    <location>
        <begin position="75"/>
        <end position="108"/>
    </location>
</feature>
<dbReference type="InterPro" id="IPR036412">
    <property type="entry name" value="HAD-like_sf"/>
</dbReference>
<dbReference type="RefSeq" id="XP_002683148.1">
    <property type="nucleotide sequence ID" value="XM_002683102.1"/>
</dbReference>
<keyword evidence="2" id="KW-0812">Transmembrane</keyword>
<dbReference type="EMBL" id="GG738845">
    <property type="protein sequence ID" value="EFC50404.1"/>
    <property type="molecule type" value="Genomic_DNA"/>
</dbReference>
<keyword evidence="5" id="KW-1185">Reference proteome</keyword>
<dbReference type="CDD" id="cd07521">
    <property type="entry name" value="HAD_FCP1-like"/>
    <property type="match status" value="1"/>
</dbReference>
<dbReference type="VEuPathDB" id="AmoebaDB:NAEGRDRAFT_77754"/>
<keyword evidence="2" id="KW-1133">Transmembrane helix</keyword>
<dbReference type="Gene3D" id="3.40.50.1000">
    <property type="entry name" value="HAD superfamily/HAD-like"/>
    <property type="match status" value="1"/>
</dbReference>
<dbReference type="KEGG" id="ngr:NAEGRDRAFT_77754"/>